<proteinExistence type="predicted"/>
<dbReference type="Gene3D" id="3.40.50.300">
    <property type="entry name" value="P-loop containing nucleotide triphosphate hydrolases"/>
    <property type="match status" value="1"/>
</dbReference>
<gene>
    <name evidence="1" type="ORF">RAG0_02985</name>
</gene>
<sequence>MATTTSFGDGNSGLQPGIINGSVNTQFHRRAPPDRSPETWVFWVRTSNAARFEQSFRDIADRVKILGRQNLTANIFRLVHDWLCDERKGKWLLILDNVDDVRFLVEAQWTGQDGQASNLRSENSQPLVSYLPQCQNGTILTTTRSTDAAKKVVKSRDIITVEPMSKGDGLLLLEKKLGSYGDGNGGLSI</sequence>
<name>A0A1E1K2T6_9HELO</name>
<evidence type="ECO:0000313" key="2">
    <source>
        <dbReference type="Proteomes" id="UP000178912"/>
    </source>
</evidence>
<organism evidence="1 2">
    <name type="scientific">Rhynchosporium agropyri</name>
    <dbReference type="NCBI Taxonomy" id="914238"/>
    <lineage>
        <taxon>Eukaryota</taxon>
        <taxon>Fungi</taxon>
        <taxon>Dikarya</taxon>
        <taxon>Ascomycota</taxon>
        <taxon>Pezizomycotina</taxon>
        <taxon>Leotiomycetes</taxon>
        <taxon>Helotiales</taxon>
        <taxon>Ploettnerulaceae</taxon>
        <taxon>Rhynchosporium</taxon>
    </lineage>
</organism>
<dbReference type="AlphaFoldDB" id="A0A1E1K2T6"/>
<dbReference type="Proteomes" id="UP000178912">
    <property type="component" value="Unassembled WGS sequence"/>
</dbReference>
<evidence type="ECO:0000313" key="1">
    <source>
        <dbReference type="EMBL" id="CZS92446.1"/>
    </source>
</evidence>
<accession>A0A1E1K2T6</accession>
<dbReference type="InterPro" id="IPR027417">
    <property type="entry name" value="P-loop_NTPase"/>
</dbReference>
<dbReference type="EMBL" id="FJUX01000012">
    <property type="protein sequence ID" value="CZS92446.1"/>
    <property type="molecule type" value="Genomic_DNA"/>
</dbReference>
<reference evidence="2" key="1">
    <citation type="submission" date="2016-03" db="EMBL/GenBank/DDBJ databases">
        <authorList>
            <person name="Guldener U."/>
        </authorList>
    </citation>
    <scope>NUCLEOTIDE SEQUENCE [LARGE SCALE GENOMIC DNA]</scope>
    <source>
        <strain evidence="2">04CH-RAC-A.6.1</strain>
    </source>
</reference>
<protein>
    <recommendedName>
        <fullName evidence="3">NB-ARC domain-containing protein</fullName>
    </recommendedName>
</protein>
<keyword evidence="2" id="KW-1185">Reference proteome</keyword>
<dbReference type="SUPFAM" id="SSF52540">
    <property type="entry name" value="P-loop containing nucleoside triphosphate hydrolases"/>
    <property type="match status" value="1"/>
</dbReference>
<dbReference type="OrthoDB" id="1658288at2759"/>
<evidence type="ECO:0008006" key="3">
    <source>
        <dbReference type="Google" id="ProtNLM"/>
    </source>
</evidence>